<dbReference type="FunCoup" id="A0A2Y9QPX6">
    <property type="interactions" value="770"/>
</dbReference>
<evidence type="ECO:0000256" key="7">
    <source>
        <dbReference type="ARBA" id="ARBA00023242"/>
    </source>
</evidence>
<dbReference type="InterPro" id="IPR012677">
    <property type="entry name" value="Nucleotide-bd_a/b_plait_sf"/>
</dbReference>
<evidence type="ECO:0000256" key="4">
    <source>
        <dbReference type="ARBA" id="ARBA00022448"/>
    </source>
</evidence>
<dbReference type="Pfam" id="PF09162">
    <property type="entry name" value="Tap-RNA_bind"/>
    <property type="match status" value="1"/>
</dbReference>
<evidence type="ECO:0000313" key="11">
    <source>
        <dbReference type="RefSeq" id="XP_023581419.1"/>
    </source>
</evidence>
<dbReference type="GO" id="GO:0003723">
    <property type="term" value="F:RNA binding"/>
    <property type="evidence" value="ECO:0007669"/>
    <property type="project" value="InterPro"/>
</dbReference>
<dbReference type="GO" id="GO:0005634">
    <property type="term" value="C:nucleus"/>
    <property type="evidence" value="ECO:0007669"/>
    <property type="project" value="UniProtKB-SubCell"/>
</dbReference>
<feature type="compositionally biased region" description="Basic and acidic residues" evidence="8">
    <location>
        <begin position="161"/>
        <end position="186"/>
    </location>
</feature>
<dbReference type="GeneID" id="101341638"/>
<evidence type="ECO:0000313" key="10">
    <source>
        <dbReference type="Proteomes" id="UP000248480"/>
    </source>
</evidence>
<evidence type="ECO:0000256" key="1">
    <source>
        <dbReference type="ARBA" id="ARBA00004123"/>
    </source>
</evidence>
<dbReference type="InterPro" id="IPR032710">
    <property type="entry name" value="NTF2-like_dom_sf"/>
</dbReference>
<evidence type="ECO:0000256" key="6">
    <source>
        <dbReference type="ARBA" id="ARBA00022816"/>
    </source>
</evidence>
<dbReference type="RefSeq" id="XP_023581419.1">
    <property type="nucleotide sequence ID" value="XM_023725651.1"/>
</dbReference>
<keyword evidence="5" id="KW-0963">Cytoplasm</keyword>
<feature type="domain" description="NTF2" evidence="9">
    <location>
        <begin position="425"/>
        <end position="555"/>
    </location>
</feature>
<dbReference type="GO" id="GO:0016973">
    <property type="term" value="P:poly(A)+ mRNA export from nucleus"/>
    <property type="evidence" value="ECO:0007669"/>
    <property type="project" value="TreeGrafter"/>
</dbReference>
<dbReference type="Gene3D" id="3.10.450.50">
    <property type="match status" value="1"/>
</dbReference>
<comment type="similarity">
    <text evidence="3">Belongs to the NXF family.</text>
</comment>
<dbReference type="InterPro" id="IPR015245">
    <property type="entry name" value="Tap_RNA-bd"/>
</dbReference>
<comment type="subcellular location">
    <subcellularLocation>
        <location evidence="2">Cytoplasm</location>
    </subcellularLocation>
    <subcellularLocation>
        <location evidence="1">Nucleus</location>
    </subcellularLocation>
</comment>
<dbReference type="FunFam" id="3.30.70.330:FF:000165">
    <property type="entry name" value="nuclear RNA export factor 1"/>
    <property type="match status" value="1"/>
</dbReference>
<dbReference type="InterPro" id="IPR030217">
    <property type="entry name" value="NXF_fam"/>
</dbReference>
<dbReference type="Pfam" id="PF22602">
    <property type="entry name" value="NXF_NTF2"/>
    <property type="match status" value="1"/>
</dbReference>
<dbReference type="SUPFAM" id="SSF54928">
    <property type="entry name" value="RNA-binding domain, RBD"/>
    <property type="match status" value="1"/>
</dbReference>
<dbReference type="PANTHER" id="PTHR10662:SF12">
    <property type="entry name" value="NUCLEAR RNA EXPORT FACTOR 3"/>
    <property type="match status" value="1"/>
</dbReference>
<sequence length="600" mass="68638">MTHDIEMGSNLRNCMAASLHIHEENMPKMKSEGELDKVKGLEPEEMCEDRNPLCTNLPDKSTNIKEDHEAPLPIIFGIEAYKKLPVCKVRSHQVNSLQRRARCWGIFQRRYVSWSETFSPGIHPSSRREQDGDVAMRDAHVGPGVRYTPYAIPTYWRRDSFHRGDQTHGNPERERKPPEEGLEGNRQDGTSRSWFKVTFPFGIKYDEKWLLNLIQSQCSVPFNPIEFHYEKMQVQFFGENASIAFVLKKVSGKIWDEENERISIFVSPSAVPHSEQKKLKSTKVKLIKKTNIKGYEVPQRALDLQRLHSDPDPMTLDIEMGPNLRNCMAASLHIHEENMCKVKSEGELDNVKGLQPEERCSDRNPLCTTFPDKSTNIRSILELFPKLLHLDDHKIPPPIIFGNEAYKKLPVCKGNVFGSETLKNIILQFLQQYYWIYDSGDWQGLLDAYHDEACFSLTILFNPDDLVPSCLHKYSKGSRNMRKLKDPVLRVQLLKHTKRDIVDFLNVLPKTQHDLSSFVVDMCVQTEKMLCFSVNGVFKEGECLLCIVNDQLFVRDAGPIETQGAFSTPVPTLSSSSVPTISQEQQEVAQAFSTQSGMNH</sequence>
<evidence type="ECO:0000256" key="5">
    <source>
        <dbReference type="ARBA" id="ARBA00022490"/>
    </source>
</evidence>
<keyword evidence="7" id="KW-0539">Nucleus</keyword>
<evidence type="ECO:0000256" key="2">
    <source>
        <dbReference type="ARBA" id="ARBA00004496"/>
    </source>
</evidence>
<dbReference type="InterPro" id="IPR018222">
    <property type="entry name" value="Nuclear_transport_factor_2_euk"/>
</dbReference>
<accession>A0A2Y9QPX6</accession>
<dbReference type="KEGG" id="tmu:101341638"/>
<protein>
    <submittedName>
        <fullName evidence="11">Nuclear RNA export factor 3</fullName>
    </submittedName>
</protein>
<dbReference type="Proteomes" id="UP000248480">
    <property type="component" value="Unplaced"/>
</dbReference>
<keyword evidence="10" id="KW-1185">Reference proteome</keyword>
<dbReference type="InterPro" id="IPR057125">
    <property type="entry name" value="NXF1/2/3/5-like_LRR"/>
</dbReference>
<dbReference type="Gene3D" id="3.30.70.330">
    <property type="match status" value="1"/>
</dbReference>
<dbReference type="STRING" id="127582.A0A2Y9QPX6"/>
<dbReference type="FunFam" id="3.10.450.50:FF:000004">
    <property type="entry name" value="Nuclear RNA export factor 1"/>
    <property type="match status" value="1"/>
</dbReference>
<dbReference type="Pfam" id="PF24048">
    <property type="entry name" value="LRR_NXF1-5"/>
    <property type="match status" value="2"/>
</dbReference>
<dbReference type="SUPFAM" id="SSF54427">
    <property type="entry name" value="NTF2-like"/>
    <property type="match status" value="1"/>
</dbReference>
<dbReference type="InterPro" id="IPR035979">
    <property type="entry name" value="RBD_domain_sf"/>
</dbReference>
<keyword evidence="6" id="KW-0509">mRNA transport</keyword>
<dbReference type="PROSITE" id="PS50177">
    <property type="entry name" value="NTF2_DOMAIN"/>
    <property type="match status" value="1"/>
</dbReference>
<reference evidence="11" key="1">
    <citation type="submission" date="2025-08" db="UniProtKB">
        <authorList>
            <consortium name="RefSeq"/>
        </authorList>
    </citation>
    <scope>IDENTIFICATION</scope>
</reference>
<proteinExistence type="inferred from homology"/>
<gene>
    <name evidence="11" type="primary">LOC101341638</name>
</gene>
<dbReference type="InterPro" id="IPR032675">
    <property type="entry name" value="LRR_dom_sf"/>
</dbReference>
<feature type="region of interest" description="Disordered" evidence="8">
    <location>
        <begin position="161"/>
        <end position="189"/>
    </location>
</feature>
<name>A0A2Y9QPX6_TRIMA</name>
<keyword evidence="4" id="KW-0813">Transport</keyword>
<dbReference type="GO" id="GO:0005737">
    <property type="term" value="C:cytoplasm"/>
    <property type="evidence" value="ECO:0007669"/>
    <property type="project" value="UniProtKB-SubCell"/>
</dbReference>
<dbReference type="AlphaFoldDB" id="A0A2Y9QPX6"/>
<dbReference type="Gene3D" id="3.80.10.10">
    <property type="entry name" value="Ribonuclease Inhibitor"/>
    <property type="match status" value="2"/>
</dbReference>
<dbReference type="PANTHER" id="PTHR10662">
    <property type="entry name" value="NUCLEAR RNA EXPORT FACTOR"/>
    <property type="match status" value="1"/>
</dbReference>
<dbReference type="InParanoid" id="A0A2Y9QPX6"/>
<evidence type="ECO:0000256" key="8">
    <source>
        <dbReference type="SAM" id="MobiDB-lite"/>
    </source>
</evidence>
<organism evidence="10 11">
    <name type="scientific">Trichechus manatus latirostris</name>
    <name type="common">Florida manatee</name>
    <dbReference type="NCBI Taxonomy" id="127582"/>
    <lineage>
        <taxon>Eukaryota</taxon>
        <taxon>Metazoa</taxon>
        <taxon>Chordata</taxon>
        <taxon>Craniata</taxon>
        <taxon>Vertebrata</taxon>
        <taxon>Euteleostomi</taxon>
        <taxon>Mammalia</taxon>
        <taxon>Eutheria</taxon>
        <taxon>Afrotheria</taxon>
        <taxon>Sirenia</taxon>
        <taxon>Trichechidae</taxon>
        <taxon>Trichechus</taxon>
    </lineage>
</organism>
<dbReference type="InterPro" id="IPR002075">
    <property type="entry name" value="NTF2_dom"/>
</dbReference>
<evidence type="ECO:0000259" key="9">
    <source>
        <dbReference type="PROSITE" id="PS50177"/>
    </source>
</evidence>
<evidence type="ECO:0000256" key="3">
    <source>
        <dbReference type="ARBA" id="ARBA00009285"/>
    </source>
</evidence>